<evidence type="ECO:0000313" key="10">
    <source>
        <dbReference type="Proteomes" id="UP000258309"/>
    </source>
</evidence>
<dbReference type="PROSITE" id="PS50850">
    <property type="entry name" value="MFS"/>
    <property type="match status" value="1"/>
</dbReference>
<keyword evidence="10" id="KW-1185">Reference proteome</keyword>
<gene>
    <name evidence="9" type="ORF">B7463_g104</name>
</gene>
<dbReference type="PANTHER" id="PTHR48022">
    <property type="entry name" value="PLASTIDIC GLUCOSE TRANSPORTER 4"/>
    <property type="match status" value="1"/>
</dbReference>
<feature type="transmembrane region" description="Helical" evidence="7">
    <location>
        <begin position="158"/>
        <end position="178"/>
    </location>
</feature>
<dbReference type="FunFam" id="1.20.1250.20:FF:000117">
    <property type="entry name" value="MFS hexose transporter"/>
    <property type="match status" value="1"/>
</dbReference>
<evidence type="ECO:0000256" key="6">
    <source>
        <dbReference type="SAM" id="MobiDB-lite"/>
    </source>
</evidence>
<evidence type="ECO:0000256" key="2">
    <source>
        <dbReference type="ARBA" id="ARBA00010992"/>
    </source>
</evidence>
<evidence type="ECO:0000256" key="7">
    <source>
        <dbReference type="SAM" id="Phobius"/>
    </source>
</evidence>
<evidence type="ECO:0000256" key="3">
    <source>
        <dbReference type="ARBA" id="ARBA00022692"/>
    </source>
</evidence>
<proteinExistence type="inferred from homology"/>
<dbReference type="Gene3D" id="1.20.1250.20">
    <property type="entry name" value="MFS general substrate transporter like domains"/>
    <property type="match status" value="1"/>
</dbReference>
<evidence type="ECO:0000256" key="4">
    <source>
        <dbReference type="ARBA" id="ARBA00022989"/>
    </source>
</evidence>
<feature type="transmembrane region" description="Helical" evidence="7">
    <location>
        <begin position="481"/>
        <end position="499"/>
    </location>
</feature>
<dbReference type="InterPro" id="IPR020846">
    <property type="entry name" value="MFS_dom"/>
</dbReference>
<dbReference type="Proteomes" id="UP000258309">
    <property type="component" value="Unassembled WGS sequence"/>
</dbReference>
<feature type="transmembrane region" description="Helical" evidence="7">
    <location>
        <begin position="456"/>
        <end position="475"/>
    </location>
</feature>
<dbReference type="InterPro" id="IPR005828">
    <property type="entry name" value="MFS_sugar_transport-like"/>
</dbReference>
<accession>A0A3E2HSC5</accession>
<dbReference type="InterPro" id="IPR050360">
    <property type="entry name" value="MFS_Sugar_Transporters"/>
</dbReference>
<name>A0A3E2HSC5_SCYLI</name>
<organism evidence="9 10">
    <name type="scientific">Scytalidium lignicola</name>
    <name type="common">Hyphomycete</name>
    <dbReference type="NCBI Taxonomy" id="5539"/>
    <lineage>
        <taxon>Eukaryota</taxon>
        <taxon>Fungi</taxon>
        <taxon>Dikarya</taxon>
        <taxon>Ascomycota</taxon>
        <taxon>Pezizomycotina</taxon>
        <taxon>Leotiomycetes</taxon>
        <taxon>Leotiomycetes incertae sedis</taxon>
        <taxon>Scytalidium</taxon>
    </lineage>
</organism>
<feature type="transmembrane region" description="Helical" evidence="7">
    <location>
        <begin position="99"/>
        <end position="120"/>
    </location>
</feature>
<feature type="non-terminal residue" evidence="9">
    <location>
        <position position="1"/>
    </location>
</feature>
<sequence>MEGRPATVAQDGGKGVGVTGLSDPILSRMVEEDPVPWYKKPNLRRLYLLLFPACMGIEMTSGFDSQMINSLQFIPPWNRYFGRPDPNPANGYTLTPQTLGLVSACYSLGAIVGLPFIGAFNQAFGRRWSIMFGSWVMVAGALLQGFSVHIAMYIIARMLLGFGIVFCIVAGSAMIGELGYPKERARLTSLFNSSYFIGAIVASGIALGTSKITSNWAWRIPSLLQMAPSILQISAVFFLPESPRYLISKDRNEEAYDILVKYHAEGDRDSVFVKAEMAQIQATISLELEAAKQSWWDMVATPGMRRRTLIASMLGLFTQWSGNTLISYYLSPILNLLGIKDAYRKNRINIGNNCWGLVNGTLAALIAPRLKRRTMFLTSCISMLFVYVAWTITLEQSITSTENGGQLNKVASGFTLFFIFLYSPAYNIGNNALTYTYLVELFPFAERARGISIEQLFGRLAGFFTTYVNSIALDAISWKYLIVYCVWILFEITFVYFMYPETSGRTLEELTFLFEDQALANQATMAVEKQIHHEDNSPDEQQKQQIVHVEKAD</sequence>
<comment type="caution">
    <text evidence="9">The sequence shown here is derived from an EMBL/GenBank/DDBJ whole genome shotgun (WGS) entry which is preliminary data.</text>
</comment>
<dbReference type="InterPro" id="IPR036259">
    <property type="entry name" value="MFS_trans_sf"/>
</dbReference>
<feature type="domain" description="Major facilitator superfamily (MFS) profile" evidence="8">
    <location>
        <begin position="50"/>
        <end position="503"/>
    </location>
</feature>
<dbReference type="GO" id="GO:0016020">
    <property type="term" value="C:membrane"/>
    <property type="evidence" value="ECO:0007669"/>
    <property type="project" value="UniProtKB-SubCell"/>
</dbReference>
<comment type="subcellular location">
    <subcellularLocation>
        <location evidence="1">Membrane</location>
        <topology evidence="1">Multi-pass membrane protein</topology>
    </subcellularLocation>
</comment>
<dbReference type="SUPFAM" id="SSF103473">
    <property type="entry name" value="MFS general substrate transporter"/>
    <property type="match status" value="1"/>
</dbReference>
<feature type="region of interest" description="Disordered" evidence="6">
    <location>
        <begin position="531"/>
        <end position="553"/>
    </location>
</feature>
<feature type="transmembrane region" description="Helical" evidence="7">
    <location>
        <begin position="132"/>
        <end position="152"/>
    </location>
</feature>
<reference evidence="9 10" key="1">
    <citation type="submission" date="2018-05" db="EMBL/GenBank/DDBJ databases">
        <title>Draft genome sequence of Scytalidium lignicola DSM 105466, a ubiquitous saprotrophic fungus.</title>
        <authorList>
            <person name="Buettner E."/>
            <person name="Gebauer A.M."/>
            <person name="Hofrichter M."/>
            <person name="Liers C."/>
            <person name="Kellner H."/>
        </authorList>
    </citation>
    <scope>NUCLEOTIDE SEQUENCE [LARGE SCALE GENOMIC DNA]</scope>
    <source>
        <strain evidence="9 10">DSM 105466</strain>
    </source>
</reference>
<feature type="non-terminal residue" evidence="9">
    <location>
        <position position="553"/>
    </location>
</feature>
<feature type="transmembrane region" description="Helical" evidence="7">
    <location>
        <begin position="190"/>
        <end position="210"/>
    </location>
</feature>
<feature type="transmembrane region" description="Helical" evidence="7">
    <location>
        <begin position="46"/>
        <end position="63"/>
    </location>
</feature>
<feature type="transmembrane region" description="Helical" evidence="7">
    <location>
        <begin position="414"/>
        <end position="435"/>
    </location>
</feature>
<feature type="transmembrane region" description="Helical" evidence="7">
    <location>
        <begin position="308"/>
        <end position="330"/>
    </location>
</feature>
<keyword evidence="5 7" id="KW-0472">Membrane</keyword>
<keyword evidence="3 7" id="KW-0812">Transmembrane</keyword>
<comment type="similarity">
    <text evidence="2">Belongs to the major facilitator superfamily. Sugar transporter (TC 2.A.1.1) family.</text>
</comment>
<evidence type="ECO:0000313" key="9">
    <source>
        <dbReference type="EMBL" id="RFU36249.1"/>
    </source>
</evidence>
<dbReference type="AlphaFoldDB" id="A0A3E2HSC5"/>
<protein>
    <recommendedName>
        <fullName evidence="8">Major facilitator superfamily (MFS) profile domain-containing protein</fullName>
    </recommendedName>
</protein>
<keyword evidence="4 7" id="KW-1133">Transmembrane helix</keyword>
<feature type="transmembrane region" description="Helical" evidence="7">
    <location>
        <begin position="374"/>
        <end position="394"/>
    </location>
</feature>
<dbReference type="OMA" id="ANQCWSL"/>
<evidence type="ECO:0000256" key="5">
    <source>
        <dbReference type="ARBA" id="ARBA00023136"/>
    </source>
</evidence>
<dbReference type="OrthoDB" id="6133115at2759"/>
<dbReference type="EMBL" id="NCSJ02000001">
    <property type="protein sequence ID" value="RFU36249.1"/>
    <property type="molecule type" value="Genomic_DNA"/>
</dbReference>
<dbReference type="GO" id="GO:0005351">
    <property type="term" value="F:carbohydrate:proton symporter activity"/>
    <property type="evidence" value="ECO:0007669"/>
    <property type="project" value="TreeGrafter"/>
</dbReference>
<dbReference type="Pfam" id="PF00083">
    <property type="entry name" value="Sugar_tr"/>
    <property type="match status" value="1"/>
</dbReference>
<dbReference type="PANTHER" id="PTHR48022:SF29">
    <property type="entry name" value="SUGAR TRANSPORTER, PUTATIVE (AFU_ORTHOLOGUE AFUA_6G14500)-RELATED"/>
    <property type="match status" value="1"/>
</dbReference>
<evidence type="ECO:0000256" key="1">
    <source>
        <dbReference type="ARBA" id="ARBA00004141"/>
    </source>
</evidence>
<evidence type="ECO:0000259" key="8">
    <source>
        <dbReference type="PROSITE" id="PS50850"/>
    </source>
</evidence>